<evidence type="ECO:0000313" key="3">
    <source>
        <dbReference type="Proteomes" id="UP000054477"/>
    </source>
</evidence>
<reference evidence="3" key="2">
    <citation type="submission" date="2015-01" db="EMBL/GenBank/DDBJ databases">
        <title>Evolutionary Origins and Diversification of the Mycorrhizal Mutualists.</title>
        <authorList>
            <consortium name="DOE Joint Genome Institute"/>
            <consortium name="Mycorrhizal Genomics Consortium"/>
            <person name="Kohler A."/>
            <person name="Kuo A."/>
            <person name="Nagy L.G."/>
            <person name="Floudas D."/>
            <person name="Copeland A."/>
            <person name="Barry K.W."/>
            <person name="Cichocki N."/>
            <person name="Veneault-Fourrey C."/>
            <person name="LaButti K."/>
            <person name="Lindquist E.A."/>
            <person name="Lipzen A."/>
            <person name="Lundell T."/>
            <person name="Morin E."/>
            <person name="Murat C."/>
            <person name="Riley R."/>
            <person name="Ohm R."/>
            <person name="Sun H."/>
            <person name="Tunlid A."/>
            <person name="Henrissat B."/>
            <person name="Grigoriev I.V."/>
            <person name="Hibbett D.S."/>
            <person name="Martin F."/>
        </authorList>
    </citation>
    <scope>NUCLEOTIDE SEQUENCE [LARGE SCALE GENOMIC DNA]</scope>
    <source>
        <strain evidence="3">LaAM-08-1</strain>
    </source>
</reference>
<accession>A0A0C9WPJ6</accession>
<dbReference type="HOGENOM" id="CLU_2498187_0_0_1"/>
<evidence type="ECO:0000256" key="1">
    <source>
        <dbReference type="SAM" id="MobiDB-lite"/>
    </source>
</evidence>
<sequence length="86" mass="8990">MVPDERPPLSTNGLSTDGLLPTNGLPPPSTNGLPPLSTNCLPPSMDGLHTLTNDLLPSMNGLPPSTDGPLSPLTNGLRLPRRMVSR</sequence>
<feature type="region of interest" description="Disordered" evidence="1">
    <location>
        <begin position="1"/>
        <end position="37"/>
    </location>
</feature>
<reference evidence="2 3" key="1">
    <citation type="submission" date="2014-04" db="EMBL/GenBank/DDBJ databases">
        <authorList>
            <consortium name="DOE Joint Genome Institute"/>
            <person name="Kuo A."/>
            <person name="Kohler A."/>
            <person name="Nagy L.G."/>
            <person name="Floudas D."/>
            <person name="Copeland A."/>
            <person name="Barry K.W."/>
            <person name="Cichocki N."/>
            <person name="Veneault-Fourrey C."/>
            <person name="LaButti K."/>
            <person name="Lindquist E.A."/>
            <person name="Lipzen A."/>
            <person name="Lundell T."/>
            <person name="Morin E."/>
            <person name="Murat C."/>
            <person name="Sun H."/>
            <person name="Tunlid A."/>
            <person name="Henrissat B."/>
            <person name="Grigoriev I.V."/>
            <person name="Hibbett D.S."/>
            <person name="Martin F."/>
            <person name="Nordberg H.P."/>
            <person name="Cantor M.N."/>
            <person name="Hua S.X."/>
        </authorList>
    </citation>
    <scope>NUCLEOTIDE SEQUENCE [LARGE SCALE GENOMIC DNA]</scope>
    <source>
        <strain evidence="2 3">LaAM-08-1</strain>
    </source>
</reference>
<gene>
    <name evidence="2" type="ORF">K443DRAFT_117951</name>
</gene>
<dbReference type="Proteomes" id="UP000054477">
    <property type="component" value="Unassembled WGS sequence"/>
</dbReference>
<dbReference type="AlphaFoldDB" id="A0A0C9WPJ6"/>
<keyword evidence="3" id="KW-1185">Reference proteome</keyword>
<feature type="region of interest" description="Disordered" evidence="1">
    <location>
        <begin position="57"/>
        <end position="86"/>
    </location>
</feature>
<protein>
    <submittedName>
        <fullName evidence="2">Uncharacterized protein</fullName>
    </submittedName>
</protein>
<name>A0A0C9WPJ6_9AGAR</name>
<dbReference type="EMBL" id="KN839705">
    <property type="protein sequence ID" value="KIJ89463.1"/>
    <property type="molecule type" value="Genomic_DNA"/>
</dbReference>
<evidence type="ECO:0000313" key="2">
    <source>
        <dbReference type="EMBL" id="KIJ89463.1"/>
    </source>
</evidence>
<proteinExistence type="predicted"/>
<organism evidence="2 3">
    <name type="scientific">Laccaria amethystina LaAM-08-1</name>
    <dbReference type="NCBI Taxonomy" id="1095629"/>
    <lineage>
        <taxon>Eukaryota</taxon>
        <taxon>Fungi</taxon>
        <taxon>Dikarya</taxon>
        <taxon>Basidiomycota</taxon>
        <taxon>Agaricomycotina</taxon>
        <taxon>Agaricomycetes</taxon>
        <taxon>Agaricomycetidae</taxon>
        <taxon>Agaricales</taxon>
        <taxon>Agaricineae</taxon>
        <taxon>Hydnangiaceae</taxon>
        <taxon>Laccaria</taxon>
    </lineage>
</organism>